<dbReference type="PANTHER" id="PTHR13083:SF3">
    <property type="entry name" value="WD REPEAT-CONTAINING PROTEIN 91"/>
    <property type="match status" value="1"/>
</dbReference>
<dbReference type="InterPro" id="IPR056327">
    <property type="entry name" value="ARMC9_CTLH-like_dom"/>
</dbReference>
<name>A0A8J2WTB2_9STRA</name>
<keyword evidence="9" id="KW-1185">Reference proteome</keyword>
<dbReference type="PANTHER" id="PTHR13083">
    <property type="entry name" value="WD REPEAT-CONTAINING PROTEIN 91"/>
    <property type="match status" value="1"/>
</dbReference>
<reference evidence="8" key="1">
    <citation type="submission" date="2021-11" db="EMBL/GenBank/DDBJ databases">
        <authorList>
            <consortium name="Genoscope - CEA"/>
            <person name="William W."/>
        </authorList>
    </citation>
    <scope>NUCLEOTIDE SEQUENCE</scope>
</reference>
<dbReference type="GO" id="GO:0141039">
    <property type="term" value="F:phosphatidylinositol 3-kinase inhibitor activity"/>
    <property type="evidence" value="ECO:0007669"/>
    <property type="project" value="InterPro"/>
</dbReference>
<evidence type="ECO:0000256" key="2">
    <source>
        <dbReference type="ARBA" id="ARBA00004603"/>
    </source>
</evidence>
<protein>
    <recommendedName>
        <fullName evidence="7">ARMC9 CTLH-like domain-containing protein</fullName>
    </recommendedName>
</protein>
<proteinExistence type="inferred from homology"/>
<comment type="caution">
    <text evidence="8">The sequence shown here is derived from an EMBL/GenBank/DDBJ whole genome shotgun (WGS) entry which is preliminary data.</text>
</comment>
<dbReference type="OrthoDB" id="193023at2759"/>
<evidence type="ECO:0000256" key="5">
    <source>
        <dbReference type="SAM" id="Coils"/>
    </source>
</evidence>
<feature type="domain" description="ARMC9 CTLH-like" evidence="7">
    <location>
        <begin position="176"/>
        <end position="221"/>
    </location>
</feature>
<evidence type="ECO:0000259" key="7">
    <source>
        <dbReference type="Pfam" id="PF23138"/>
    </source>
</evidence>
<evidence type="ECO:0000256" key="6">
    <source>
        <dbReference type="SAM" id="MobiDB-lite"/>
    </source>
</evidence>
<dbReference type="GO" id="GO:0031901">
    <property type="term" value="C:early endosome membrane"/>
    <property type="evidence" value="ECO:0007669"/>
    <property type="project" value="TreeGrafter"/>
</dbReference>
<dbReference type="GO" id="GO:0045022">
    <property type="term" value="P:early endosome to late endosome transport"/>
    <property type="evidence" value="ECO:0007669"/>
    <property type="project" value="InterPro"/>
</dbReference>
<dbReference type="GO" id="GO:0031902">
    <property type="term" value="C:late endosome membrane"/>
    <property type="evidence" value="ECO:0007669"/>
    <property type="project" value="TreeGrafter"/>
</dbReference>
<evidence type="ECO:0000256" key="1">
    <source>
        <dbReference type="ARBA" id="ARBA00004412"/>
    </source>
</evidence>
<dbReference type="Pfam" id="PF23138">
    <property type="entry name" value="CTLH_Armc9"/>
    <property type="match status" value="1"/>
</dbReference>
<dbReference type="InterPro" id="IPR039724">
    <property type="entry name" value="WDR91"/>
</dbReference>
<dbReference type="Proteomes" id="UP000789595">
    <property type="component" value="Unassembled WGS sequence"/>
</dbReference>
<sequence length="347" mass="38401">MAQMATPETTTSPSAQRKALDAADEVVLEYVAFRGFNEVFRALNAARADDATRRGAYDATFATDALLKPIQTLDHAALLDAWDFLSSRFFRRLDAEMTAHAQALERGVYRAYCVAAVKRGERQKATQLLTELARRDAADATSKPPSAPKQDAEVVWALYDDDDRPTKPPPVDARNGARWREWFAMPHVPRPDRDPLFAPYFKREWHDALVLSLRNFLATVFASAPPPKLLLLQTWHSSQAQQKLREELQSARSEREALVEDLVRTRATRDTLAGTVRDLLVAHHHGHRASPAKPRGGLFDDEPSDADDARKAGADAVEAARRGGDNAALDALCAKAGRYLDLVRGGG</sequence>
<dbReference type="EMBL" id="CAKKNE010000001">
    <property type="protein sequence ID" value="CAH0366384.1"/>
    <property type="molecule type" value="Genomic_DNA"/>
</dbReference>
<feature type="coiled-coil region" evidence="5">
    <location>
        <begin position="241"/>
        <end position="268"/>
    </location>
</feature>
<comment type="similarity">
    <text evidence="3">Belongs to the WD repeat WDR91 family.</text>
</comment>
<dbReference type="GO" id="GO:0051898">
    <property type="term" value="P:negative regulation of phosphatidylinositol 3-kinase/protein kinase B signal transduction"/>
    <property type="evidence" value="ECO:0007669"/>
    <property type="project" value="InterPro"/>
</dbReference>
<evidence type="ECO:0000256" key="4">
    <source>
        <dbReference type="ARBA" id="ARBA00022753"/>
    </source>
</evidence>
<comment type="subcellular location">
    <subcellularLocation>
        <location evidence="1">Early endosome</location>
    </subcellularLocation>
    <subcellularLocation>
        <location evidence="2">Late endosome</location>
    </subcellularLocation>
</comment>
<gene>
    <name evidence="8" type="ORF">PECAL_1P28760</name>
</gene>
<keyword evidence="4" id="KW-0967">Endosome</keyword>
<organism evidence="8 9">
    <name type="scientific">Pelagomonas calceolata</name>
    <dbReference type="NCBI Taxonomy" id="35677"/>
    <lineage>
        <taxon>Eukaryota</taxon>
        <taxon>Sar</taxon>
        <taxon>Stramenopiles</taxon>
        <taxon>Ochrophyta</taxon>
        <taxon>Pelagophyceae</taxon>
        <taxon>Pelagomonadales</taxon>
        <taxon>Pelagomonadaceae</taxon>
        <taxon>Pelagomonas</taxon>
    </lineage>
</organism>
<dbReference type="AlphaFoldDB" id="A0A8J2WTB2"/>
<feature type="region of interest" description="Disordered" evidence="6">
    <location>
        <begin position="284"/>
        <end position="313"/>
    </location>
</feature>
<keyword evidence="5" id="KW-0175">Coiled coil</keyword>
<evidence type="ECO:0000256" key="3">
    <source>
        <dbReference type="ARBA" id="ARBA00006128"/>
    </source>
</evidence>
<accession>A0A8J2WTB2</accession>
<evidence type="ECO:0000313" key="9">
    <source>
        <dbReference type="Proteomes" id="UP000789595"/>
    </source>
</evidence>
<evidence type="ECO:0000313" key="8">
    <source>
        <dbReference type="EMBL" id="CAH0366384.1"/>
    </source>
</evidence>